<comment type="caution">
    <text evidence="1">The sequence shown here is derived from an EMBL/GenBank/DDBJ whole genome shotgun (WGS) entry which is preliminary data.</text>
</comment>
<keyword evidence="2" id="KW-1185">Reference proteome</keyword>
<reference evidence="1" key="2">
    <citation type="submission" date="2020-11" db="EMBL/GenBank/DDBJ databases">
        <authorList>
            <person name="McCartney M.A."/>
            <person name="Auch B."/>
            <person name="Kono T."/>
            <person name="Mallez S."/>
            <person name="Becker A."/>
            <person name="Gohl D.M."/>
            <person name="Silverstein K.A.T."/>
            <person name="Koren S."/>
            <person name="Bechman K.B."/>
            <person name="Herman A."/>
            <person name="Abrahante J.E."/>
            <person name="Garbe J."/>
        </authorList>
    </citation>
    <scope>NUCLEOTIDE SEQUENCE</scope>
    <source>
        <strain evidence="1">Duluth1</strain>
        <tissue evidence="1">Whole animal</tissue>
    </source>
</reference>
<accession>A0A9D4F0D8</accession>
<name>A0A9D4F0D8_DREPO</name>
<evidence type="ECO:0000313" key="2">
    <source>
        <dbReference type="Proteomes" id="UP000828390"/>
    </source>
</evidence>
<protein>
    <submittedName>
        <fullName evidence="1">Uncharacterized protein</fullName>
    </submittedName>
</protein>
<organism evidence="1 2">
    <name type="scientific">Dreissena polymorpha</name>
    <name type="common">Zebra mussel</name>
    <name type="synonym">Mytilus polymorpha</name>
    <dbReference type="NCBI Taxonomy" id="45954"/>
    <lineage>
        <taxon>Eukaryota</taxon>
        <taxon>Metazoa</taxon>
        <taxon>Spiralia</taxon>
        <taxon>Lophotrochozoa</taxon>
        <taxon>Mollusca</taxon>
        <taxon>Bivalvia</taxon>
        <taxon>Autobranchia</taxon>
        <taxon>Heteroconchia</taxon>
        <taxon>Euheterodonta</taxon>
        <taxon>Imparidentia</taxon>
        <taxon>Neoheterodontei</taxon>
        <taxon>Myida</taxon>
        <taxon>Dreissenoidea</taxon>
        <taxon>Dreissenidae</taxon>
        <taxon>Dreissena</taxon>
    </lineage>
</organism>
<dbReference type="AlphaFoldDB" id="A0A9D4F0D8"/>
<sequence length="178" mass="21176">MSPEKNAERVSVLWRPFSLGCFRTFYYHPLRSSRGFPRYEVLLSLWLHNVRTESASQNSYLTTFFTYDQTGMRQDRGLNPGRLCDKRVYQSMPPHLSYCYLYSVYCRRRLAINANHCTVSYVRCVYSDRLSSTLAYPLFKYLFNAKVCISIWVRLDRPPRYMALFRPAFRRSSTVTHE</sequence>
<evidence type="ECO:0000313" key="1">
    <source>
        <dbReference type="EMBL" id="KAH3789014.1"/>
    </source>
</evidence>
<dbReference type="EMBL" id="JAIWYP010000008">
    <property type="protein sequence ID" value="KAH3789014.1"/>
    <property type="molecule type" value="Genomic_DNA"/>
</dbReference>
<reference evidence="1" key="1">
    <citation type="journal article" date="2019" name="bioRxiv">
        <title>The Genome of the Zebra Mussel, Dreissena polymorpha: A Resource for Invasive Species Research.</title>
        <authorList>
            <person name="McCartney M.A."/>
            <person name="Auch B."/>
            <person name="Kono T."/>
            <person name="Mallez S."/>
            <person name="Zhang Y."/>
            <person name="Obille A."/>
            <person name="Becker A."/>
            <person name="Abrahante J.E."/>
            <person name="Garbe J."/>
            <person name="Badalamenti J.P."/>
            <person name="Herman A."/>
            <person name="Mangelson H."/>
            <person name="Liachko I."/>
            <person name="Sullivan S."/>
            <person name="Sone E.D."/>
            <person name="Koren S."/>
            <person name="Silverstein K.A.T."/>
            <person name="Beckman K.B."/>
            <person name="Gohl D.M."/>
        </authorList>
    </citation>
    <scope>NUCLEOTIDE SEQUENCE</scope>
    <source>
        <strain evidence="1">Duluth1</strain>
        <tissue evidence="1">Whole animal</tissue>
    </source>
</reference>
<dbReference type="Proteomes" id="UP000828390">
    <property type="component" value="Unassembled WGS sequence"/>
</dbReference>
<proteinExistence type="predicted"/>
<gene>
    <name evidence="1" type="ORF">DPMN_167181</name>
</gene>